<dbReference type="EMBL" id="CM045762">
    <property type="protein sequence ID" value="KAI8010830.1"/>
    <property type="molecule type" value="Genomic_DNA"/>
</dbReference>
<name>A0ACC0HEJ9_9ERIC</name>
<protein>
    <submittedName>
        <fullName evidence="1">Tryptophan decarboxylase 2</fullName>
    </submittedName>
</protein>
<accession>A0ACC0HEJ9</accession>
<sequence>MLSAGINMVGFSWITSPAATELEMIVRDWLAKLLKLPDDFLSTALFFFFHTLAPETVVLQVISVMFVGHLGELPLSGASIATSFASVIGFSLLAEKLLTKTLPYPYTSKKVFEQSIRMPIGPEFNPVTAVGALNRQEFNLLSIL</sequence>
<evidence type="ECO:0000313" key="1">
    <source>
        <dbReference type="EMBL" id="KAI8010830.1"/>
    </source>
</evidence>
<evidence type="ECO:0000313" key="2">
    <source>
        <dbReference type="Proteomes" id="UP001060215"/>
    </source>
</evidence>
<reference evidence="1 2" key="1">
    <citation type="journal article" date="2022" name="Plant J.">
        <title>Chromosome-level genome of Camellia lanceoleosa provides a valuable resource for understanding genome evolution and self-incompatibility.</title>
        <authorList>
            <person name="Gong W."/>
            <person name="Xiao S."/>
            <person name="Wang L."/>
            <person name="Liao Z."/>
            <person name="Chang Y."/>
            <person name="Mo W."/>
            <person name="Hu G."/>
            <person name="Li W."/>
            <person name="Zhao G."/>
            <person name="Zhu H."/>
            <person name="Hu X."/>
            <person name="Ji K."/>
            <person name="Xiang X."/>
            <person name="Song Q."/>
            <person name="Yuan D."/>
            <person name="Jin S."/>
            <person name="Zhang L."/>
        </authorList>
    </citation>
    <scope>NUCLEOTIDE SEQUENCE [LARGE SCALE GENOMIC DNA]</scope>
    <source>
        <strain evidence="1">SQ_2022a</strain>
    </source>
</reference>
<dbReference type="Proteomes" id="UP001060215">
    <property type="component" value="Chromosome 5"/>
</dbReference>
<organism evidence="1 2">
    <name type="scientific">Camellia lanceoleosa</name>
    <dbReference type="NCBI Taxonomy" id="1840588"/>
    <lineage>
        <taxon>Eukaryota</taxon>
        <taxon>Viridiplantae</taxon>
        <taxon>Streptophyta</taxon>
        <taxon>Embryophyta</taxon>
        <taxon>Tracheophyta</taxon>
        <taxon>Spermatophyta</taxon>
        <taxon>Magnoliopsida</taxon>
        <taxon>eudicotyledons</taxon>
        <taxon>Gunneridae</taxon>
        <taxon>Pentapetalae</taxon>
        <taxon>asterids</taxon>
        <taxon>Ericales</taxon>
        <taxon>Theaceae</taxon>
        <taxon>Camellia</taxon>
    </lineage>
</organism>
<keyword evidence="2" id="KW-1185">Reference proteome</keyword>
<comment type="caution">
    <text evidence="1">The sequence shown here is derived from an EMBL/GenBank/DDBJ whole genome shotgun (WGS) entry which is preliminary data.</text>
</comment>
<gene>
    <name evidence="1" type="ORF">LOK49_LG06G01176</name>
</gene>
<proteinExistence type="predicted"/>